<keyword evidence="3 11" id="KW-0732">Signal</keyword>
<evidence type="ECO:0000256" key="5">
    <source>
        <dbReference type="ARBA" id="ARBA00022989"/>
    </source>
</evidence>
<keyword evidence="5 10" id="KW-1133">Transmembrane helix</keyword>
<feature type="domain" description="Lysosome-associated membrane glycoprotein 2-like luminal" evidence="12">
    <location>
        <begin position="234"/>
        <end position="367"/>
    </location>
</feature>
<keyword evidence="8" id="KW-1015">Disulfide bond</keyword>
<feature type="chain" id="PRO_5044000876" description="Lysosome-associated membrane glycoprotein 2-like luminal domain-containing protein" evidence="11">
    <location>
        <begin position="22"/>
        <end position="418"/>
    </location>
</feature>
<dbReference type="Proteomes" id="UP001066276">
    <property type="component" value="Chromosome 11"/>
</dbReference>
<feature type="signal peptide" evidence="11">
    <location>
        <begin position="1"/>
        <end position="21"/>
    </location>
</feature>
<dbReference type="EMBL" id="JANPWB010000015">
    <property type="protein sequence ID" value="KAJ1087733.1"/>
    <property type="molecule type" value="Genomic_DNA"/>
</dbReference>
<evidence type="ECO:0000313" key="14">
    <source>
        <dbReference type="Proteomes" id="UP001066276"/>
    </source>
</evidence>
<keyword evidence="14" id="KW-1185">Reference proteome</keyword>
<evidence type="ECO:0000256" key="9">
    <source>
        <dbReference type="SAM" id="MobiDB-lite"/>
    </source>
</evidence>
<dbReference type="GO" id="GO:0005765">
    <property type="term" value="C:lysosomal membrane"/>
    <property type="evidence" value="ECO:0007669"/>
    <property type="project" value="UniProtKB-SubCell"/>
</dbReference>
<dbReference type="GO" id="GO:0031902">
    <property type="term" value="C:late endosome membrane"/>
    <property type="evidence" value="ECO:0007669"/>
    <property type="project" value="TreeGrafter"/>
</dbReference>
<comment type="subcellular location">
    <subcellularLocation>
        <location evidence="1">Endosome membrane</location>
        <topology evidence="1">Single-pass type I membrane protein</topology>
    </subcellularLocation>
    <subcellularLocation>
        <location evidence="8">Lysosome membrane</location>
        <topology evidence="8">Single-pass type I membrane protein</topology>
    </subcellularLocation>
</comment>
<feature type="region of interest" description="Disordered" evidence="9">
    <location>
        <begin position="31"/>
        <end position="186"/>
    </location>
</feature>
<dbReference type="InterPro" id="IPR002000">
    <property type="entry name" value="Lysosome-assoc_membr_glycop"/>
</dbReference>
<name>A0AAV7LG10_PLEWA</name>
<evidence type="ECO:0000256" key="1">
    <source>
        <dbReference type="ARBA" id="ARBA00004530"/>
    </source>
</evidence>
<protein>
    <recommendedName>
        <fullName evidence="12">Lysosome-associated membrane glycoprotein 2-like luminal domain-containing protein</fullName>
    </recommendedName>
</protein>
<feature type="transmembrane region" description="Helical" evidence="10">
    <location>
        <begin position="385"/>
        <end position="407"/>
    </location>
</feature>
<reference evidence="13" key="1">
    <citation type="journal article" date="2022" name="bioRxiv">
        <title>Sequencing and chromosome-scale assembly of the giantPleurodeles waltlgenome.</title>
        <authorList>
            <person name="Brown T."/>
            <person name="Elewa A."/>
            <person name="Iarovenko S."/>
            <person name="Subramanian E."/>
            <person name="Araus A.J."/>
            <person name="Petzold A."/>
            <person name="Susuki M."/>
            <person name="Suzuki K.-i.T."/>
            <person name="Hayashi T."/>
            <person name="Toyoda A."/>
            <person name="Oliveira C."/>
            <person name="Osipova E."/>
            <person name="Leigh N.D."/>
            <person name="Simon A."/>
            <person name="Yun M.H."/>
        </authorList>
    </citation>
    <scope>NUCLEOTIDE SEQUENCE</scope>
    <source>
        <strain evidence="13">20211129_DDA</strain>
        <tissue evidence="13">Liver</tissue>
    </source>
</reference>
<dbReference type="PRINTS" id="PR00336">
    <property type="entry name" value="LYSASSOCTDMP"/>
</dbReference>
<dbReference type="PROSITE" id="PS51407">
    <property type="entry name" value="LAMP_3"/>
    <property type="match status" value="1"/>
</dbReference>
<dbReference type="Pfam" id="PF01299">
    <property type="entry name" value="Lamp2-like_luminal"/>
    <property type="match status" value="1"/>
</dbReference>
<dbReference type="PANTHER" id="PTHR11506:SF30">
    <property type="entry name" value="LYSOSOME-ASSOCIATED MEMBRANE GLYCOPROTEIN 3"/>
    <property type="match status" value="1"/>
</dbReference>
<comment type="caution">
    <text evidence="8">Lacks conserved residue(s) required for the propagation of feature annotation.</text>
</comment>
<feature type="disulfide bond" evidence="8">
    <location>
        <begin position="340"/>
        <end position="377"/>
    </location>
</feature>
<evidence type="ECO:0000259" key="12">
    <source>
        <dbReference type="Pfam" id="PF01299"/>
    </source>
</evidence>
<dbReference type="InterPro" id="IPR048528">
    <property type="entry name" value="Lamp2-like_luminal"/>
</dbReference>
<evidence type="ECO:0000313" key="13">
    <source>
        <dbReference type="EMBL" id="KAJ1087733.1"/>
    </source>
</evidence>
<evidence type="ECO:0000256" key="8">
    <source>
        <dbReference type="PROSITE-ProRule" id="PRU00740"/>
    </source>
</evidence>
<evidence type="ECO:0000256" key="3">
    <source>
        <dbReference type="ARBA" id="ARBA00022729"/>
    </source>
</evidence>
<keyword evidence="7" id="KW-0325">Glycoprotein</keyword>
<keyword evidence="8" id="KW-0458">Lysosome</keyword>
<accession>A0AAV7LG10</accession>
<dbReference type="PANTHER" id="PTHR11506">
    <property type="entry name" value="LYSOSOME-ASSOCIATED MEMBRANE GLYCOPROTEIN"/>
    <property type="match status" value="1"/>
</dbReference>
<gene>
    <name evidence="13" type="ORF">NDU88_000898</name>
</gene>
<evidence type="ECO:0000256" key="10">
    <source>
        <dbReference type="SAM" id="Phobius"/>
    </source>
</evidence>
<dbReference type="Gene3D" id="2.40.160.110">
    <property type="match status" value="1"/>
</dbReference>
<evidence type="ECO:0000256" key="4">
    <source>
        <dbReference type="ARBA" id="ARBA00022753"/>
    </source>
</evidence>
<keyword evidence="4" id="KW-0967">Endosome</keyword>
<evidence type="ECO:0000256" key="11">
    <source>
        <dbReference type="SAM" id="SignalP"/>
    </source>
</evidence>
<evidence type="ECO:0000256" key="7">
    <source>
        <dbReference type="ARBA" id="ARBA00023180"/>
    </source>
</evidence>
<comment type="caution">
    <text evidence="13">The sequence shown here is derived from an EMBL/GenBank/DDBJ whole genome shotgun (WGS) entry which is preliminary data.</text>
</comment>
<dbReference type="GO" id="GO:0005886">
    <property type="term" value="C:plasma membrane"/>
    <property type="evidence" value="ECO:0007669"/>
    <property type="project" value="TreeGrafter"/>
</dbReference>
<keyword evidence="6 8" id="KW-0472">Membrane</keyword>
<organism evidence="13 14">
    <name type="scientific">Pleurodeles waltl</name>
    <name type="common">Iberian ribbed newt</name>
    <dbReference type="NCBI Taxonomy" id="8319"/>
    <lineage>
        <taxon>Eukaryota</taxon>
        <taxon>Metazoa</taxon>
        <taxon>Chordata</taxon>
        <taxon>Craniata</taxon>
        <taxon>Vertebrata</taxon>
        <taxon>Euteleostomi</taxon>
        <taxon>Amphibia</taxon>
        <taxon>Batrachia</taxon>
        <taxon>Caudata</taxon>
        <taxon>Salamandroidea</taxon>
        <taxon>Salamandridae</taxon>
        <taxon>Pleurodelinae</taxon>
        <taxon>Pleurodeles</taxon>
    </lineage>
</organism>
<dbReference type="GO" id="GO:0072594">
    <property type="term" value="P:establishment of protein localization to organelle"/>
    <property type="evidence" value="ECO:0007669"/>
    <property type="project" value="TreeGrafter"/>
</dbReference>
<evidence type="ECO:0000256" key="2">
    <source>
        <dbReference type="ARBA" id="ARBA00022692"/>
    </source>
</evidence>
<comment type="similarity">
    <text evidence="8">Belongs to the LAMP family.</text>
</comment>
<evidence type="ECO:0000256" key="6">
    <source>
        <dbReference type="ARBA" id="ARBA00023136"/>
    </source>
</evidence>
<keyword evidence="2 8" id="KW-0812">Transmembrane</keyword>
<feature type="compositionally biased region" description="Low complexity" evidence="9">
    <location>
        <begin position="60"/>
        <end position="177"/>
    </location>
</feature>
<dbReference type="AlphaFoldDB" id="A0AAV7LG10"/>
<sequence>MGSSTLWSLILILTAFLNCKAVGVGEVPEREVERSPGAATTLLTPPPSTSKAITLPSVETTATPTVNKTTPKTTPTPKPTTHTTSNVTQAPTTPATTPMSTTAYTTTNLTQAPTSPLNTTVHTTAHTTQPTNHTTANSTQAPTEPTNTTAHTANTTAHTANTTAHTTSVPTNHTTANSTVRPTLPSNITTTIPANHTTTAPANLTTHTTANGTHTTTHITYIPTPTYSPKPSPPATGNYSVSEKGANCIMALMGLELVIHAKEDSYFNIAPNETVQSGSCGTSSSNLNITFHGGFINFNFMKDGEYYFIDQIQALLTHVGVRQIIKQTLMKTKLGYSYKCKSMQKFPLEKDLSLVMVNARFQAFNIEHNSFGAESECFQDHSSRIAVAVGITVVAVIILAIILYFIYRKRKLAGYQRI</sequence>
<proteinExistence type="inferred from homology"/>